<dbReference type="InterPro" id="IPR050659">
    <property type="entry name" value="Peptidase_M24B"/>
</dbReference>
<dbReference type="InterPro" id="IPR000587">
    <property type="entry name" value="Creatinase_N"/>
</dbReference>
<evidence type="ECO:0000313" key="6">
    <source>
        <dbReference type="EMBL" id="HJC05661.1"/>
    </source>
</evidence>
<dbReference type="Gene3D" id="3.90.230.10">
    <property type="entry name" value="Creatinase/methionine aminopeptidase superfamily"/>
    <property type="match status" value="1"/>
</dbReference>
<dbReference type="AlphaFoldDB" id="A0A9D2SGI1"/>
<evidence type="ECO:0000313" key="7">
    <source>
        <dbReference type="Proteomes" id="UP000823910"/>
    </source>
</evidence>
<dbReference type="PANTHER" id="PTHR46112">
    <property type="entry name" value="AMINOPEPTIDASE"/>
    <property type="match status" value="1"/>
</dbReference>
<dbReference type="InterPro" id="IPR029149">
    <property type="entry name" value="Creatin/AminoP/Spt16_N"/>
</dbReference>
<evidence type="ECO:0000256" key="3">
    <source>
        <dbReference type="RuleBase" id="RU000590"/>
    </source>
</evidence>
<proteinExistence type="inferred from homology"/>
<dbReference type="PANTHER" id="PTHR46112:SF3">
    <property type="entry name" value="AMINOPEPTIDASE YPDF"/>
    <property type="match status" value="1"/>
</dbReference>
<dbReference type="InterPro" id="IPR036005">
    <property type="entry name" value="Creatinase/aminopeptidase-like"/>
</dbReference>
<protein>
    <submittedName>
        <fullName evidence="6">Xaa-Pro peptidase family protein</fullName>
    </submittedName>
</protein>
<dbReference type="Gene3D" id="3.40.350.10">
    <property type="entry name" value="Creatinase/prolidase N-terminal domain"/>
    <property type="match status" value="1"/>
</dbReference>
<dbReference type="CDD" id="cd01092">
    <property type="entry name" value="APP-like"/>
    <property type="match status" value="1"/>
</dbReference>
<organism evidence="6 7">
    <name type="scientific">Candidatus Enterocloster excrementipullorum</name>
    <dbReference type="NCBI Taxonomy" id="2838559"/>
    <lineage>
        <taxon>Bacteria</taxon>
        <taxon>Bacillati</taxon>
        <taxon>Bacillota</taxon>
        <taxon>Clostridia</taxon>
        <taxon>Lachnospirales</taxon>
        <taxon>Lachnospiraceae</taxon>
        <taxon>Enterocloster</taxon>
    </lineage>
</organism>
<dbReference type="GO" id="GO:0046872">
    <property type="term" value="F:metal ion binding"/>
    <property type="evidence" value="ECO:0007669"/>
    <property type="project" value="UniProtKB-KW"/>
</dbReference>
<dbReference type="PROSITE" id="PS00491">
    <property type="entry name" value="PROLINE_PEPTIDASE"/>
    <property type="match status" value="1"/>
</dbReference>
<dbReference type="Pfam" id="PF01321">
    <property type="entry name" value="Creatinase_N"/>
    <property type="match status" value="1"/>
</dbReference>
<keyword evidence="2" id="KW-0378">Hydrolase</keyword>
<evidence type="ECO:0000259" key="4">
    <source>
        <dbReference type="Pfam" id="PF00557"/>
    </source>
</evidence>
<dbReference type="EMBL" id="DWWT01000026">
    <property type="protein sequence ID" value="HJC05661.1"/>
    <property type="molecule type" value="Genomic_DNA"/>
</dbReference>
<keyword evidence="1 3" id="KW-0479">Metal-binding</keyword>
<reference evidence="6" key="2">
    <citation type="submission" date="2021-04" db="EMBL/GenBank/DDBJ databases">
        <authorList>
            <person name="Gilroy R."/>
        </authorList>
    </citation>
    <scope>NUCLEOTIDE SEQUENCE</scope>
    <source>
        <strain evidence="6">CHK180-15479</strain>
    </source>
</reference>
<name>A0A9D2SGI1_9FIRM</name>
<evidence type="ECO:0000259" key="5">
    <source>
        <dbReference type="Pfam" id="PF01321"/>
    </source>
</evidence>
<dbReference type="SUPFAM" id="SSF53092">
    <property type="entry name" value="Creatinase/prolidase N-terminal domain"/>
    <property type="match status" value="1"/>
</dbReference>
<accession>A0A9D2SGI1</accession>
<feature type="domain" description="Peptidase M24" evidence="4">
    <location>
        <begin position="143"/>
        <end position="343"/>
    </location>
</feature>
<dbReference type="Pfam" id="PF00557">
    <property type="entry name" value="Peptidase_M24"/>
    <property type="match status" value="1"/>
</dbReference>
<feature type="domain" description="Creatinase N-terminal" evidence="5">
    <location>
        <begin position="7"/>
        <end position="133"/>
    </location>
</feature>
<dbReference type="SUPFAM" id="SSF55920">
    <property type="entry name" value="Creatinase/aminopeptidase"/>
    <property type="match status" value="1"/>
</dbReference>
<evidence type="ECO:0000256" key="1">
    <source>
        <dbReference type="ARBA" id="ARBA00022723"/>
    </source>
</evidence>
<reference evidence="6" key="1">
    <citation type="journal article" date="2021" name="PeerJ">
        <title>Extensive microbial diversity within the chicken gut microbiome revealed by metagenomics and culture.</title>
        <authorList>
            <person name="Gilroy R."/>
            <person name="Ravi A."/>
            <person name="Getino M."/>
            <person name="Pursley I."/>
            <person name="Horton D.L."/>
            <person name="Alikhan N.F."/>
            <person name="Baker D."/>
            <person name="Gharbi K."/>
            <person name="Hall N."/>
            <person name="Watson M."/>
            <person name="Adriaenssens E.M."/>
            <person name="Foster-Nyarko E."/>
            <person name="Jarju S."/>
            <person name="Secka A."/>
            <person name="Antonio M."/>
            <person name="Oren A."/>
            <person name="Chaudhuri R.R."/>
            <person name="La Ragione R."/>
            <person name="Hildebrand F."/>
            <person name="Pallen M.J."/>
        </authorList>
    </citation>
    <scope>NUCLEOTIDE SEQUENCE</scope>
    <source>
        <strain evidence="6">CHK180-15479</strain>
    </source>
</reference>
<comment type="caution">
    <text evidence="6">The sequence shown here is derived from an EMBL/GenBank/DDBJ whole genome shotgun (WGS) entry which is preliminary data.</text>
</comment>
<gene>
    <name evidence="6" type="ORF">H9704_05840</name>
</gene>
<dbReference type="InterPro" id="IPR000994">
    <property type="entry name" value="Pept_M24"/>
</dbReference>
<dbReference type="Proteomes" id="UP000823910">
    <property type="component" value="Unassembled WGS sequence"/>
</dbReference>
<comment type="similarity">
    <text evidence="3">Belongs to the peptidase M24B family.</text>
</comment>
<sequence>MNFYKKRREQFSAAMADKGVSSAIFSPSSDFLYLTGSSRPSSQRIAALILSSERAALLIPDFEKGNDSNLDDEIEVIPYSDSDNAIDILSSLLPSKGCVAVGHEMHADILLSLQHRASYLTWCCADTILEPIRRRKDSWEIQLIETAQHMAERALCRLLSEPLIGHTEREIASRLAELRLQEGFDSVGNGIVASGPNTALPHHINSDRPLSKGDILMVDIGGTYRGYRADFTRTFVLGTPPEGFSDIYHIVLSAHMAGKAAAQSGVSAAEVDHAARQIIERAGYGSYFTHRLGHGIGLDVHEPPFITSSNRAPLEIGNVFSCEPGIYLPGRFGVRIEDLLVLEENGARSLNTLSKDLQIIPV</sequence>
<evidence type="ECO:0000256" key="2">
    <source>
        <dbReference type="ARBA" id="ARBA00022801"/>
    </source>
</evidence>
<dbReference type="GO" id="GO:0016787">
    <property type="term" value="F:hydrolase activity"/>
    <property type="evidence" value="ECO:0007669"/>
    <property type="project" value="UniProtKB-KW"/>
</dbReference>
<dbReference type="InterPro" id="IPR001131">
    <property type="entry name" value="Peptidase_M24B_aminopep-P_CS"/>
</dbReference>